<feature type="compositionally biased region" description="Low complexity" evidence="17">
    <location>
        <begin position="721"/>
        <end position="734"/>
    </location>
</feature>
<dbReference type="SMART" id="SM00382">
    <property type="entry name" value="AAA"/>
    <property type="match status" value="1"/>
</dbReference>
<evidence type="ECO:0000256" key="13">
    <source>
        <dbReference type="ARBA" id="ARBA00023136"/>
    </source>
</evidence>
<dbReference type="InterPro" id="IPR037219">
    <property type="entry name" value="Peptidase_M41-like"/>
</dbReference>
<dbReference type="GO" id="GO:0004176">
    <property type="term" value="F:ATP-dependent peptidase activity"/>
    <property type="evidence" value="ECO:0007669"/>
    <property type="project" value="InterPro"/>
</dbReference>
<proteinExistence type="inferred from homology"/>
<evidence type="ECO:0000256" key="1">
    <source>
        <dbReference type="ARBA" id="ARBA00004370"/>
    </source>
</evidence>
<feature type="transmembrane region" description="Helical" evidence="15">
    <location>
        <begin position="112"/>
        <end position="133"/>
    </location>
</feature>
<accession>A0A852ZCV5</accession>
<keyword evidence="12 15" id="KW-0482">Metalloprotease</keyword>
<evidence type="ECO:0000256" key="10">
    <source>
        <dbReference type="ARBA" id="ARBA00022840"/>
    </source>
</evidence>
<feature type="binding site" evidence="15">
    <location>
        <position position="431"/>
    </location>
    <ligand>
        <name>Zn(2+)</name>
        <dbReference type="ChEBI" id="CHEBI:29105"/>
        <note>catalytic</note>
    </ligand>
</feature>
<dbReference type="GO" id="GO:0008270">
    <property type="term" value="F:zinc ion binding"/>
    <property type="evidence" value="ECO:0007669"/>
    <property type="project" value="UniProtKB-UniRule"/>
</dbReference>
<dbReference type="InterPro" id="IPR027417">
    <property type="entry name" value="P-loop_NTPase"/>
</dbReference>
<dbReference type="GO" id="GO:0005524">
    <property type="term" value="F:ATP binding"/>
    <property type="evidence" value="ECO:0007669"/>
    <property type="project" value="UniProtKB-UniRule"/>
</dbReference>
<evidence type="ECO:0000256" key="6">
    <source>
        <dbReference type="ARBA" id="ARBA00022723"/>
    </source>
</evidence>
<keyword evidence="7 15" id="KW-0547">Nucleotide-binding</keyword>
<dbReference type="Gene3D" id="3.40.50.300">
    <property type="entry name" value="P-loop containing nucleotide triphosphate hydrolases"/>
    <property type="match status" value="1"/>
</dbReference>
<gene>
    <name evidence="15" type="primary">ftsH</name>
    <name evidence="19" type="ORF">FHR84_003884</name>
</gene>
<evidence type="ECO:0000256" key="12">
    <source>
        <dbReference type="ARBA" id="ARBA00023049"/>
    </source>
</evidence>
<keyword evidence="5 15" id="KW-0812">Transmembrane</keyword>
<dbReference type="PROSITE" id="PS00674">
    <property type="entry name" value="AAA"/>
    <property type="match status" value="1"/>
</dbReference>
<comment type="function">
    <text evidence="15">Acts as a processive, ATP-dependent zinc metallopeptidase for both cytoplasmic and membrane proteins. Plays a role in the quality control of integral membrane proteins.</text>
</comment>
<dbReference type="SUPFAM" id="SSF140990">
    <property type="entry name" value="FtsH protease domain-like"/>
    <property type="match status" value="1"/>
</dbReference>
<comment type="caution">
    <text evidence="15">Lacks conserved residue(s) required for the propagation of feature annotation.</text>
</comment>
<dbReference type="FunFam" id="1.10.8.60:FF:000001">
    <property type="entry name" value="ATP-dependent zinc metalloprotease FtsH"/>
    <property type="match status" value="1"/>
</dbReference>
<feature type="compositionally biased region" description="Gly residues" evidence="17">
    <location>
        <begin position="837"/>
        <end position="849"/>
    </location>
</feature>
<dbReference type="NCBIfam" id="TIGR01241">
    <property type="entry name" value="FtsH_fam"/>
    <property type="match status" value="1"/>
</dbReference>
<dbReference type="InterPro" id="IPR003960">
    <property type="entry name" value="ATPase_AAA_CS"/>
</dbReference>
<evidence type="ECO:0000256" key="2">
    <source>
        <dbReference type="ARBA" id="ARBA00010044"/>
    </source>
</evidence>
<dbReference type="Pfam" id="PF17862">
    <property type="entry name" value="AAA_lid_3"/>
    <property type="match status" value="1"/>
</dbReference>
<keyword evidence="8 15" id="KW-0378">Hydrolase</keyword>
<keyword evidence="10 15" id="KW-0067">ATP-binding</keyword>
<reference evidence="19 20" key="1">
    <citation type="submission" date="2020-07" db="EMBL/GenBank/DDBJ databases">
        <title>Genomic Encyclopedia of Type Strains, Phase III (KMG-III): the genomes of soil and plant-associated and newly described type strains.</title>
        <authorList>
            <person name="Whitman W."/>
        </authorList>
    </citation>
    <scope>NUCLEOTIDE SEQUENCE [LARGE SCALE GENOMIC DNA]</scope>
    <source>
        <strain evidence="19 20">CECT 8576</strain>
    </source>
</reference>
<keyword evidence="13 15" id="KW-0472">Membrane</keyword>
<keyword evidence="19" id="KW-0132">Cell division</keyword>
<dbReference type="PANTHER" id="PTHR23076:SF97">
    <property type="entry name" value="ATP-DEPENDENT ZINC METALLOPROTEASE YME1L1"/>
    <property type="match status" value="1"/>
</dbReference>
<feature type="compositionally biased region" description="Polar residues" evidence="17">
    <location>
        <begin position="795"/>
        <end position="831"/>
    </location>
</feature>
<dbReference type="EMBL" id="JACBYW010000007">
    <property type="protein sequence ID" value="NYH80527.1"/>
    <property type="molecule type" value="Genomic_DNA"/>
</dbReference>
<name>A0A852ZCV5_9ACTN</name>
<dbReference type="Pfam" id="PF01434">
    <property type="entry name" value="Peptidase_M41"/>
    <property type="match status" value="1"/>
</dbReference>
<feature type="binding site" evidence="15">
    <location>
        <position position="503"/>
    </location>
    <ligand>
        <name>Zn(2+)</name>
        <dbReference type="ChEBI" id="CHEBI:29105"/>
        <note>catalytic</note>
    </ligand>
</feature>
<evidence type="ECO:0000256" key="8">
    <source>
        <dbReference type="ARBA" id="ARBA00022801"/>
    </source>
</evidence>
<dbReference type="GO" id="GO:0005886">
    <property type="term" value="C:plasma membrane"/>
    <property type="evidence" value="ECO:0007669"/>
    <property type="project" value="UniProtKB-SubCell"/>
</dbReference>
<dbReference type="GO" id="GO:0016887">
    <property type="term" value="F:ATP hydrolysis activity"/>
    <property type="evidence" value="ECO:0007669"/>
    <property type="project" value="UniProtKB-UniRule"/>
</dbReference>
<dbReference type="InterPro" id="IPR000642">
    <property type="entry name" value="Peptidase_M41"/>
</dbReference>
<dbReference type="EC" id="3.4.24.-" evidence="15"/>
<evidence type="ECO:0000259" key="18">
    <source>
        <dbReference type="SMART" id="SM00382"/>
    </source>
</evidence>
<evidence type="ECO:0000256" key="14">
    <source>
        <dbReference type="ARBA" id="ARBA00061570"/>
    </source>
</evidence>
<dbReference type="SUPFAM" id="SSF52540">
    <property type="entry name" value="P-loop containing nucleoside triphosphate hydrolases"/>
    <property type="match status" value="1"/>
</dbReference>
<dbReference type="HAMAP" id="MF_01458">
    <property type="entry name" value="FtsH"/>
    <property type="match status" value="1"/>
</dbReference>
<dbReference type="PANTHER" id="PTHR23076">
    <property type="entry name" value="METALLOPROTEASE M41 FTSH"/>
    <property type="match status" value="1"/>
</dbReference>
<feature type="region of interest" description="Disordered" evidence="17">
    <location>
        <begin position="615"/>
        <end position="855"/>
    </location>
</feature>
<evidence type="ECO:0000256" key="16">
    <source>
        <dbReference type="RuleBase" id="RU003651"/>
    </source>
</evidence>
<evidence type="ECO:0000256" key="7">
    <source>
        <dbReference type="ARBA" id="ARBA00022741"/>
    </source>
</evidence>
<keyword evidence="9 15" id="KW-0862">Zinc</keyword>
<dbReference type="CDD" id="cd19501">
    <property type="entry name" value="RecA-like_FtsH"/>
    <property type="match status" value="1"/>
</dbReference>
<organism evidence="19 20">
    <name type="scientific">Actinopolyspora biskrensis</name>
    <dbReference type="NCBI Taxonomy" id="1470178"/>
    <lineage>
        <taxon>Bacteria</taxon>
        <taxon>Bacillati</taxon>
        <taxon>Actinomycetota</taxon>
        <taxon>Actinomycetes</taxon>
        <taxon>Actinopolysporales</taxon>
        <taxon>Actinopolysporaceae</taxon>
        <taxon>Actinopolyspora</taxon>
    </lineage>
</organism>
<evidence type="ECO:0000313" key="20">
    <source>
        <dbReference type="Proteomes" id="UP000548304"/>
    </source>
</evidence>
<keyword evidence="3 15" id="KW-1003">Cell membrane</keyword>
<feature type="domain" description="AAA+ ATPase" evidence="18">
    <location>
        <begin position="197"/>
        <end position="336"/>
    </location>
</feature>
<keyword evidence="20" id="KW-1185">Reference proteome</keyword>
<protein>
    <recommendedName>
        <fullName evidence="15">ATP-dependent zinc metalloprotease FtsH</fullName>
        <ecNumber evidence="15">3.4.24.-</ecNumber>
    </recommendedName>
</protein>
<dbReference type="Pfam" id="PF06480">
    <property type="entry name" value="FtsH_ext"/>
    <property type="match status" value="1"/>
</dbReference>
<evidence type="ECO:0000256" key="9">
    <source>
        <dbReference type="ARBA" id="ARBA00022833"/>
    </source>
</evidence>
<comment type="similarity">
    <text evidence="2 15">In the C-terminal section; belongs to the peptidase M41 family.</text>
</comment>
<evidence type="ECO:0000256" key="3">
    <source>
        <dbReference type="ARBA" id="ARBA00022475"/>
    </source>
</evidence>
<dbReference type="RefSeq" id="WP_179536845.1">
    <property type="nucleotide sequence ID" value="NZ_JACBYW010000007.1"/>
</dbReference>
<dbReference type="Pfam" id="PF00004">
    <property type="entry name" value="AAA"/>
    <property type="match status" value="1"/>
</dbReference>
<dbReference type="InterPro" id="IPR005936">
    <property type="entry name" value="FtsH"/>
</dbReference>
<evidence type="ECO:0000256" key="15">
    <source>
        <dbReference type="HAMAP-Rule" id="MF_01458"/>
    </source>
</evidence>
<dbReference type="GO" id="GO:0004222">
    <property type="term" value="F:metalloendopeptidase activity"/>
    <property type="evidence" value="ECO:0007669"/>
    <property type="project" value="InterPro"/>
</dbReference>
<dbReference type="InterPro" id="IPR011546">
    <property type="entry name" value="Pept_M41_FtsH_extracell"/>
</dbReference>
<comment type="subcellular location">
    <subcellularLocation>
        <location evidence="15">Cell membrane</location>
        <topology evidence="15">Multi-pass membrane protein</topology>
        <orientation evidence="15">Cytoplasmic side</orientation>
    </subcellularLocation>
    <subcellularLocation>
        <location evidence="1">Membrane</location>
    </subcellularLocation>
</comment>
<keyword evidence="11 15" id="KW-1133">Transmembrane helix</keyword>
<dbReference type="Gene3D" id="1.20.58.760">
    <property type="entry name" value="Peptidase M41"/>
    <property type="match status" value="1"/>
</dbReference>
<comment type="caution">
    <text evidence="19">The sequence shown here is derived from an EMBL/GenBank/DDBJ whole genome shotgun (WGS) entry which is preliminary data.</text>
</comment>
<dbReference type="GO" id="GO:0030163">
    <property type="term" value="P:protein catabolic process"/>
    <property type="evidence" value="ECO:0007669"/>
    <property type="project" value="UniProtKB-UniRule"/>
</dbReference>
<dbReference type="FunFam" id="1.20.58.760:FF:000001">
    <property type="entry name" value="ATP-dependent zinc metalloprotease FtsH"/>
    <property type="match status" value="1"/>
</dbReference>
<dbReference type="Proteomes" id="UP000548304">
    <property type="component" value="Unassembled WGS sequence"/>
</dbReference>
<evidence type="ECO:0000256" key="4">
    <source>
        <dbReference type="ARBA" id="ARBA00022670"/>
    </source>
</evidence>
<dbReference type="InterPro" id="IPR041569">
    <property type="entry name" value="AAA_lid_3"/>
</dbReference>
<comment type="similarity">
    <text evidence="14 15">In the central section; belongs to the AAA ATPase family.</text>
</comment>
<sequence>MDRKRLLRNPLLWLLAVLLLFYAFSVLFDDTRGYQDVSTSTALQQISQGNVAEATIEDKEQRLRLTLNDGVQVQGSDRIITKYPTGANEDIVNRIEQSGVSNWNTEVSQSSIWSQLLLYLIPVGLLVLLVMWMMNNAQGGGSKVLNFGKSKAKQFTKDMPKTLFGDVAGADEAVEELHEIKDFLQYPTRYQALGAKIPKGVLLDGPPGTGKTLLARAVAGEAGVPFYSISGSDFVEMFVGVGASRVRDLFEQAKQNAPCIVFVDEIDAVGRQRGAGVGGGHDEREQTLNQLLVEMDGFDSRGGIILIAATNRSDILDPALLRPGRFDRQIPVAAPDLRGRRAILNVHSKGKPLAPDADLDGLAKRTVGFSGADLENVVNEAALLTARENSQLITGAALEESVDRVIGGPRRKNKVISERDKKITAYHEGGHALAAWAMPDLEPVYKLTILPRGKTGGHALVVPEDDKDMMTRSEMIGRLVFALGGRSSEELIFHEPTTGASSDIEQATKIARAMVTEYGMTARLGAVKYGKEEGDPFLGRSAGQQPNYSLEVAHEIDEEVRKLIEAAHTEAWEILSTYRDVLDNLVREVIEKETLNRNDLERIFAEVEKRPRITAFNDFGGRTPSDKPPIKTPGELAMERGEPWPPPVNDQPSPAPVGAVPGANGYGPQQPGQQYGPEQQGQQPQGYPTQQPPPGNQPPGTAQMPYPGAAGQPQQPPQGYPPQGQQPPQGGQPPQGVPPNYGAPPGWTPATSPGGQSGYQPPAPNQHNWVPSWENGGRPENGQPVQQEGPRTEQIRQGQPEQPSGESEGSTTGEQTGKPSTGAEQDTSEGSQDPGRSSGGDSGTTGENGNGTENR</sequence>
<dbReference type="GO" id="GO:0051301">
    <property type="term" value="P:cell division"/>
    <property type="evidence" value="ECO:0007669"/>
    <property type="project" value="UniProtKB-KW"/>
</dbReference>
<keyword evidence="4 15" id="KW-0645">Protease</keyword>
<keyword evidence="6 15" id="KW-0479">Metal-binding</keyword>
<feature type="compositionally biased region" description="Low complexity" evidence="17">
    <location>
        <begin position="698"/>
        <end position="713"/>
    </location>
</feature>
<evidence type="ECO:0000256" key="17">
    <source>
        <dbReference type="SAM" id="MobiDB-lite"/>
    </source>
</evidence>
<dbReference type="InterPro" id="IPR003593">
    <property type="entry name" value="AAA+_ATPase"/>
</dbReference>
<dbReference type="Gene3D" id="1.10.8.60">
    <property type="match status" value="1"/>
</dbReference>
<comment type="similarity">
    <text evidence="16">Belongs to the AAA ATPase family.</text>
</comment>
<keyword evidence="19" id="KW-0131">Cell cycle</keyword>
<evidence type="ECO:0000256" key="11">
    <source>
        <dbReference type="ARBA" id="ARBA00022989"/>
    </source>
</evidence>
<feature type="compositionally biased region" description="Low complexity" evidence="17">
    <location>
        <begin position="656"/>
        <end position="689"/>
    </location>
</feature>
<comment type="cofactor">
    <cofactor evidence="15">
        <name>Zn(2+)</name>
        <dbReference type="ChEBI" id="CHEBI:29105"/>
    </cofactor>
    <text evidence="15">Binds 1 zinc ion per subunit.</text>
</comment>
<comment type="subunit">
    <text evidence="15">Homohexamer.</text>
</comment>
<feature type="active site" evidence="15">
    <location>
        <position position="428"/>
    </location>
</feature>
<evidence type="ECO:0000313" key="19">
    <source>
        <dbReference type="EMBL" id="NYH80527.1"/>
    </source>
</evidence>
<feature type="compositionally biased region" description="Pro residues" evidence="17">
    <location>
        <begin position="643"/>
        <end position="655"/>
    </location>
</feature>
<dbReference type="GO" id="GO:0006508">
    <property type="term" value="P:proteolysis"/>
    <property type="evidence" value="ECO:0007669"/>
    <property type="project" value="UniProtKB-KW"/>
</dbReference>
<dbReference type="AlphaFoldDB" id="A0A852ZCV5"/>
<feature type="binding site" evidence="15">
    <location>
        <begin position="205"/>
        <end position="212"/>
    </location>
    <ligand>
        <name>ATP</name>
        <dbReference type="ChEBI" id="CHEBI:30616"/>
    </ligand>
</feature>
<feature type="binding site" evidence="15">
    <location>
        <position position="427"/>
    </location>
    <ligand>
        <name>Zn(2+)</name>
        <dbReference type="ChEBI" id="CHEBI:29105"/>
        <note>catalytic</note>
    </ligand>
</feature>
<dbReference type="InterPro" id="IPR003959">
    <property type="entry name" value="ATPase_AAA_core"/>
</dbReference>
<evidence type="ECO:0000256" key="5">
    <source>
        <dbReference type="ARBA" id="ARBA00022692"/>
    </source>
</evidence>
<dbReference type="FunFam" id="3.40.50.300:FF:000001">
    <property type="entry name" value="ATP-dependent zinc metalloprotease FtsH"/>
    <property type="match status" value="1"/>
</dbReference>